<organism evidence="8 9">
    <name type="scientific">Luteimonas colneyensis</name>
    <dbReference type="NCBI Taxonomy" id="2762230"/>
    <lineage>
        <taxon>Bacteria</taxon>
        <taxon>Pseudomonadati</taxon>
        <taxon>Pseudomonadota</taxon>
        <taxon>Gammaproteobacteria</taxon>
        <taxon>Lysobacterales</taxon>
        <taxon>Lysobacteraceae</taxon>
        <taxon>Luteimonas</taxon>
    </lineage>
</organism>
<dbReference type="RefSeq" id="WP_191728389.1">
    <property type="nucleotide sequence ID" value="NZ_JACSQJ010000001.1"/>
</dbReference>
<dbReference type="Pfam" id="PF03743">
    <property type="entry name" value="TrbI"/>
    <property type="match status" value="1"/>
</dbReference>
<evidence type="ECO:0000256" key="3">
    <source>
        <dbReference type="ARBA" id="ARBA00022692"/>
    </source>
</evidence>
<comment type="subcellular location">
    <subcellularLocation>
        <location evidence="1">Membrane</location>
        <topology evidence="1">Single-pass membrane protein</topology>
    </subcellularLocation>
</comment>
<feature type="region of interest" description="Disordered" evidence="6">
    <location>
        <begin position="113"/>
        <end position="147"/>
    </location>
</feature>
<sequence length="378" mass="38910">MTATGRDDSVGQGHYAARQAGPDLDAAAPVLRAEDVQRLNRKALVFLAGIVLLLVLAIVGMLRAAGGDDAGTAGPRAQDVVIPDLPRVGAAPVPPPVPPMAMEPVPVVPLPPPASNAPSWSGPALALPQPPSGPGLRERRSAGAEAPQAHDPYMQAMLAGLPGAEPAEAAGPPGAATTAARPIARPDALLVRGTYIRCVLETRIVTDIPGFTSCVVTEPVYSINGRRLLLPSGSKVLGRYDAEPRGPRVAVVWDRITTPEGIDISMASPGVDGLGGAGHPGHYSAHWGSRIGSALLVSLVSDAFKYAAAKEGPAGAVIGEGGVVVSSPYESSTARTMERLANQALDTRRPPTVTIQQGTLLNVYVARDVDFSAVVARL</sequence>
<evidence type="ECO:0000256" key="5">
    <source>
        <dbReference type="ARBA" id="ARBA00023136"/>
    </source>
</evidence>
<feature type="transmembrane region" description="Helical" evidence="7">
    <location>
        <begin position="43"/>
        <end position="62"/>
    </location>
</feature>
<evidence type="ECO:0000313" key="9">
    <source>
        <dbReference type="Proteomes" id="UP000647183"/>
    </source>
</evidence>
<evidence type="ECO:0000313" key="8">
    <source>
        <dbReference type="EMBL" id="MBD7987182.1"/>
    </source>
</evidence>
<comment type="similarity">
    <text evidence="2">Belongs to the TrbI/VirB10 family.</text>
</comment>
<dbReference type="InterPro" id="IPR042217">
    <property type="entry name" value="T4SS_VirB10/TrbI"/>
</dbReference>
<dbReference type="CDD" id="cd16429">
    <property type="entry name" value="VirB10"/>
    <property type="match status" value="1"/>
</dbReference>
<protein>
    <submittedName>
        <fullName evidence="8">TrbI/VirB10 family protein</fullName>
    </submittedName>
</protein>
<accession>A0ABR8UGM7</accession>
<evidence type="ECO:0000256" key="7">
    <source>
        <dbReference type="SAM" id="Phobius"/>
    </source>
</evidence>
<dbReference type="Gene3D" id="2.40.128.260">
    <property type="entry name" value="Type IV secretion system, VirB10/TraB/TrbI"/>
    <property type="match status" value="2"/>
</dbReference>
<keyword evidence="5 7" id="KW-0472">Membrane</keyword>
<evidence type="ECO:0000256" key="2">
    <source>
        <dbReference type="ARBA" id="ARBA00010265"/>
    </source>
</evidence>
<reference evidence="8 9" key="1">
    <citation type="submission" date="2020-08" db="EMBL/GenBank/DDBJ databases">
        <title>A Genomic Blueprint of the Chicken Gut Microbiome.</title>
        <authorList>
            <person name="Gilroy R."/>
            <person name="Ravi A."/>
            <person name="Getino M."/>
            <person name="Pursley I."/>
            <person name="Horton D.L."/>
            <person name="Alikhan N.-F."/>
            <person name="Baker D."/>
            <person name="Gharbi K."/>
            <person name="Hall N."/>
            <person name="Watson M."/>
            <person name="Adriaenssens E.M."/>
            <person name="Foster-Nyarko E."/>
            <person name="Jarju S."/>
            <person name="Secka A."/>
            <person name="Antonio M."/>
            <person name="Oren A."/>
            <person name="Chaudhuri R."/>
            <person name="La Ragione R.M."/>
            <person name="Hildebrand F."/>
            <person name="Pallen M.J."/>
        </authorList>
    </citation>
    <scope>NUCLEOTIDE SEQUENCE [LARGE SCALE GENOMIC DNA]</scope>
    <source>
        <strain evidence="8 9">Sa2BVA3</strain>
    </source>
</reference>
<dbReference type="EMBL" id="JACSQJ010000001">
    <property type="protein sequence ID" value="MBD7987182.1"/>
    <property type="molecule type" value="Genomic_DNA"/>
</dbReference>
<evidence type="ECO:0000256" key="6">
    <source>
        <dbReference type="SAM" id="MobiDB-lite"/>
    </source>
</evidence>
<keyword evidence="4 7" id="KW-1133">Transmembrane helix</keyword>
<dbReference type="InterPro" id="IPR005498">
    <property type="entry name" value="T4SS_VirB10/TraB/TrbI"/>
</dbReference>
<proteinExistence type="inferred from homology"/>
<dbReference type="Proteomes" id="UP000647183">
    <property type="component" value="Unassembled WGS sequence"/>
</dbReference>
<gene>
    <name evidence="8" type="ORF">H9645_04000</name>
</gene>
<evidence type="ECO:0000256" key="1">
    <source>
        <dbReference type="ARBA" id="ARBA00004167"/>
    </source>
</evidence>
<name>A0ABR8UGM7_9GAMM</name>
<keyword evidence="3 7" id="KW-0812">Transmembrane</keyword>
<keyword evidence="9" id="KW-1185">Reference proteome</keyword>
<evidence type="ECO:0000256" key="4">
    <source>
        <dbReference type="ARBA" id="ARBA00022989"/>
    </source>
</evidence>
<comment type="caution">
    <text evidence="8">The sequence shown here is derived from an EMBL/GenBank/DDBJ whole genome shotgun (WGS) entry which is preliminary data.</text>
</comment>